<feature type="domain" description="SH3" evidence="10">
    <location>
        <begin position="3115"/>
        <end position="3179"/>
    </location>
</feature>
<feature type="compositionally biased region" description="Basic and acidic residues" evidence="9">
    <location>
        <begin position="1280"/>
        <end position="1293"/>
    </location>
</feature>
<feature type="compositionally biased region" description="Low complexity" evidence="9">
    <location>
        <begin position="282"/>
        <end position="314"/>
    </location>
</feature>
<feature type="compositionally biased region" description="Basic and acidic residues" evidence="9">
    <location>
        <begin position="2420"/>
        <end position="2446"/>
    </location>
</feature>
<evidence type="ECO:0000256" key="5">
    <source>
        <dbReference type="ARBA" id="ARBA00023054"/>
    </source>
</evidence>
<feature type="compositionally biased region" description="Polar residues" evidence="9">
    <location>
        <begin position="1294"/>
        <end position="1309"/>
    </location>
</feature>
<dbReference type="PRINTS" id="PR01251">
    <property type="entry name" value="AMPHIPHYSIN"/>
</dbReference>
<dbReference type="SUPFAM" id="SSF103657">
    <property type="entry name" value="BAR/IMD domain-like"/>
    <property type="match status" value="1"/>
</dbReference>
<dbReference type="PANTHER" id="PTHR46514">
    <property type="entry name" value="AMPHIPHYSIN"/>
    <property type="match status" value="1"/>
</dbReference>
<evidence type="ECO:0000256" key="3">
    <source>
        <dbReference type="ARBA" id="ARBA00022443"/>
    </source>
</evidence>
<evidence type="ECO:0000256" key="7">
    <source>
        <dbReference type="PROSITE-ProRule" id="PRU00192"/>
    </source>
</evidence>
<feature type="region of interest" description="Disordered" evidence="9">
    <location>
        <begin position="2310"/>
        <end position="2503"/>
    </location>
</feature>
<feature type="compositionally biased region" description="Acidic residues" evidence="9">
    <location>
        <begin position="2902"/>
        <end position="2911"/>
    </location>
</feature>
<feature type="region of interest" description="Disordered" evidence="9">
    <location>
        <begin position="2545"/>
        <end position="2570"/>
    </location>
</feature>
<feature type="compositionally biased region" description="Polar residues" evidence="9">
    <location>
        <begin position="1059"/>
        <end position="1068"/>
    </location>
</feature>
<dbReference type="PANTHER" id="PTHR46514:SF3">
    <property type="entry name" value="AMPHIPHYSIN"/>
    <property type="match status" value="1"/>
</dbReference>
<feature type="compositionally biased region" description="Polar residues" evidence="9">
    <location>
        <begin position="1430"/>
        <end position="1467"/>
    </location>
</feature>
<dbReference type="InterPro" id="IPR003005">
    <property type="entry name" value="Amphiphysin"/>
</dbReference>
<feature type="compositionally biased region" description="Basic and acidic residues" evidence="9">
    <location>
        <begin position="692"/>
        <end position="707"/>
    </location>
</feature>
<feature type="region of interest" description="Disordered" evidence="9">
    <location>
        <begin position="2771"/>
        <end position="2803"/>
    </location>
</feature>
<feature type="compositionally biased region" description="Basic and acidic residues" evidence="9">
    <location>
        <begin position="2616"/>
        <end position="2633"/>
    </location>
</feature>
<feature type="compositionally biased region" description="Polar residues" evidence="9">
    <location>
        <begin position="919"/>
        <end position="931"/>
    </location>
</feature>
<dbReference type="GO" id="GO:0005543">
    <property type="term" value="F:phospholipid binding"/>
    <property type="evidence" value="ECO:0007669"/>
    <property type="project" value="TreeGrafter"/>
</dbReference>
<feature type="compositionally biased region" description="Polar residues" evidence="9">
    <location>
        <begin position="1778"/>
        <end position="1790"/>
    </location>
</feature>
<evidence type="ECO:0000256" key="9">
    <source>
        <dbReference type="SAM" id="MobiDB-lite"/>
    </source>
</evidence>
<dbReference type="Gene3D" id="1.20.1270.60">
    <property type="entry name" value="Arfaptin homology (AH) domain/BAR domain"/>
    <property type="match status" value="1"/>
</dbReference>
<proteinExistence type="predicted"/>
<dbReference type="FunFam" id="2.30.30.40:FF:000172">
    <property type="entry name" value="Amphiphysin, isoform B"/>
    <property type="match status" value="1"/>
</dbReference>
<feature type="region of interest" description="Disordered" evidence="9">
    <location>
        <begin position="246"/>
        <end position="314"/>
    </location>
</feature>
<dbReference type="CDD" id="cd11790">
    <property type="entry name" value="SH3_Amphiphysin"/>
    <property type="match status" value="1"/>
</dbReference>
<comment type="caution">
    <text evidence="12">The sequence shown here is derived from an EMBL/GenBank/DDBJ whole genome shotgun (WGS) entry which is preliminary data.</text>
</comment>
<name>A0AAN9AU33_9CAEN</name>
<dbReference type="Proteomes" id="UP001374579">
    <property type="component" value="Unassembled WGS sequence"/>
</dbReference>
<gene>
    <name evidence="12" type="ORF">V1264_008290</name>
</gene>
<feature type="compositionally biased region" description="Basic and acidic residues" evidence="9">
    <location>
        <begin position="2468"/>
        <end position="2501"/>
    </location>
</feature>
<feature type="compositionally biased region" description="Basic and acidic residues" evidence="9">
    <location>
        <begin position="715"/>
        <end position="733"/>
    </location>
</feature>
<feature type="coiled-coil region" evidence="8">
    <location>
        <begin position="152"/>
        <end position="186"/>
    </location>
</feature>
<feature type="compositionally biased region" description="Polar residues" evidence="9">
    <location>
        <begin position="825"/>
        <end position="841"/>
    </location>
</feature>
<keyword evidence="4" id="KW-0963">Cytoplasm</keyword>
<feature type="compositionally biased region" description="Low complexity" evidence="9">
    <location>
        <begin position="1155"/>
        <end position="1165"/>
    </location>
</feature>
<evidence type="ECO:0000256" key="2">
    <source>
        <dbReference type="ARBA" id="ARBA00004496"/>
    </source>
</evidence>
<feature type="region of interest" description="Disordered" evidence="9">
    <location>
        <begin position="2705"/>
        <end position="2724"/>
    </location>
</feature>
<feature type="compositionally biased region" description="Basic and acidic residues" evidence="9">
    <location>
        <begin position="2928"/>
        <end position="2948"/>
    </location>
</feature>
<reference evidence="12 13" key="1">
    <citation type="submission" date="2024-02" db="EMBL/GenBank/DDBJ databases">
        <title>Chromosome-scale genome assembly of the rough periwinkle Littorina saxatilis.</title>
        <authorList>
            <person name="De Jode A."/>
            <person name="Faria R."/>
            <person name="Formenti G."/>
            <person name="Sims Y."/>
            <person name="Smith T.P."/>
            <person name="Tracey A."/>
            <person name="Wood J.M.D."/>
            <person name="Zagrodzka Z.B."/>
            <person name="Johannesson K."/>
            <person name="Butlin R.K."/>
            <person name="Leder E.H."/>
        </authorList>
    </citation>
    <scope>NUCLEOTIDE SEQUENCE [LARGE SCALE GENOMIC DNA]</scope>
    <source>
        <strain evidence="12">Snail1</strain>
        <tissue evidence="12">Muscle</tissue>
    </source>
</reference>
<keyword evidence="3 7" id="KW-0728">SH3 domain</keyword>
<dbReference type="GO" id="GO:0005886">
    <property type="term" value="C:plasma membrane"/>
    <property type="evidence" value="ECO:0007669"/>
    <property type="project" value="TreeGrafter"/>
</dbReference>
<feature type="domain" description="BAR" evidence="11">
    <location>
        <begin position="24"/>
        <end position="240"/>
    </location>
</feature>
<dbReference type="SMART" id="SM00721">
    <property type="entry name" value="BAR"/>
    <property type="match status" value="1"/>
</dbReference>
<evidence type="ECO:0000256" key="6">
    <source>
        <dbReference type="ARBA" id="ARBA00023136"/>
    </source>
</evidence>
<dbReference type="InterPro" id="IPR004148">
    <property type="entry name" value="BAR_dom"/>
</dbReference>
<feature type="region of interest" description="Disordered" evidence="9">
    <location>
        <begin position="3064"/>
        <end position="3114"/>
    </location>
</feature>
<feature type="compositionally biased region" description="Basic and acidic residues" evidence="9">
    <location>
        <begin position="1374"/>
        <end position="1387"/>
    </location>
</feature>
<feature type="compositionally biased region" description="Basic and acidic residues" evidence="9">
    <location>
        <begin position="2545"/>
        <end position="2561"/>
    </location>
</feature>
<feature type="region of interest" description="Disordered" evidence="9">
    <location>
        <begin position="2585"/>
        <end position="2668"/>
    </location>
</feature>
<dbReference type="FunFam" id="1.20.1270.60:FF:000013">
    <property type="entry name" value="Amphiphysin isoform 2"/>
    <property type="match status" value="1"/>
</dbReference>
<feature type="compositionally biased region" description="Low complexity" evidence="9">
    <location>
        <begin position="994"/>
        <end position="1006"/>
    </location>
</feature>
<evidence type="ECO:0000313" key="12">
    <source>
        <dbReference type="EMBL" id="KAK7092559.1"/>
    </source>
</evidence>
<organism evidence="12 13">
    <name type="scientific">Littorina saxatilis</name>
    <dbReference type="NCBI Taxonomy" id="31220"/>
    <lineage>
        <taxon>Eukaryota</taxon>
        <taxon>Metazoa</taxon>
        <taxon>Spiralia</taxon>
        <taxon>Lophotrochozoa</taxon>
        <taxon>Mollusca</taxon>
        <taxon>Gastropoda</taxon>
        <taxon>Caenogastropoda</taxon>
        <taxon>Littorinimorpha</taxon>
        <taxon>Littorinoidea</taxon>
        <taxon>Littorinidae</taxon>
        <taxon>Littorina</taxon>
    </lineage>
</organism>
<comment type="subcellular location">
    <subcellularLocation>
        <location evidence="2">Cytoplasm</location>
    </subcellularLocation>
    <subcellularLocation>
        <location evidence="1">Endomembrane system</location>
    </subcellularLocation>
</comment>
<feature type="compositionally biased region" description="Acidic residues" evidence="9">
    <location>
        <begin position="3089"/>
        <end position="3099"/>
    </location>
</feature>
<dbReference type="InterPro" id="IPR036028">
    <property type="entry name" value="SH3-like_dom_sf"/>
</dbReference>
<keyword evidence="6" id="KW-0472">Membrane</keyword>
<dbReference type="SMART" id="SM00326">
    <property type="entry name" value="SH3"/>
    <property type="match status" value="1"/>
</dbReference>
<protein>
    <recommendedName>
        <fullName evidence="14">BAR domain-containing protein</fullName>
    </recommendedName>
</protein>
<evidence type="ECO:0000259" key="10">
    <source>
        <dbReference type="PROSITE" id="PS50002"/>
    </source>
</evidence>
<dbReference type="GO" id="GO:0012505">
    <property type="term" value="C:endomembrane system"/>
    <property type="evidence" value="ECO:0007669"/>
    <property type="project" value="UniProtKB-SubCell"/>
</dbReference>
<feature type="region of interest" description="Disordered" evidence="9">
    <location>
        <begin position="1741"/>
        <end position="1763"/>
    </location>
</feature>
<evidence type="ECO:0000259" key="11">
    <source>
        <dbReference type="PROSITE" id="PS51021"/>
    </source>
</evidence>
<feature type="region of interest" description="Disordered" evidence="9">
    <location>
        <begin position="3000"/>
        <end position="3020"/>
    </location>
</feature>
<feature type="region of interest" description="Disordered" evidence="9">
    <location>
        <begin position="1778"/>
        <end position="1819"/>
    </location>
</feature>
<feature type="compositionally biased region" description="Polar residues" evidence="9">
    <location>
        <begin position="2792"/>
        <end position="2803"/>
    </location>
</feature>
<feature type="compositionally biased region" description="Polar residues" evidence="9">
    <location>
        <begin position="897"/>
        <end position="909"/>
    </location>
</feature>
<dbReference type="InterPro" id="IPR027267">
    <property type="entry name" value="AH/BAR_dom_sf"/>
</dbReference>
<feature type="region of interest" description="Disordered" evidence="9">
    <location>
        <begin position="657"/>
        <end position="759"/>
    </location>
</feature>
<feature type="region of interest" description="Disordered" evidence="9">
    <location>
        <begin position="475"/>
        <end position="500"/>
    </location>
</feature>
<feature type="compositionally biased region" description="Basic and acidic residues" evidence="9">
    <location>
        <begin position="2771"/>
        <end position="2785"/>
    </location>
</feature>
<dbReference type="Gene3D" id="2.30.30.40">
    <property type="entry name" value="SH3 Domains"/>
    <property type="match status" value="1"/>
</dbReference>
<feature type="compositionally biased region" description="Polar residues" evidence="9">
    <location>
        <begin position="480"/>
        <end position="494"/>
    </location>
</feature>
<feature type="region of interest" description="Disordered" evidence="9">
    <location>
        <begin position="2885"/>
        <end position="2954"/>
    </location>
</feature>
<evidence type="ECO:0000256" key="4">
    <source>
        <dbReference type="ARBA" id="ARBA00022490"/>
    </source>
</evidence>
<feature type="region of interest" description="Disordered" evidence="9">
    <location>
        <begin position="2216"/>
        <end position="2236"/>
    </location>
</feature>
<feature type="compositionally biased region" description="Polar residues" evidence="9">
    <location>
        <begin position="1393"/>
        <end position="1406"/>
    </location>
</feature>
<feature type="compositionally biased region" description="Polar residues" evidence="9">
    <location>
        <begin position="737"/>
        <end position="746"/>
    </location>
</feature>
<sequence>MAEANKSGILAKAQKRLSRTKTKVLQTLGKADRSTDETFDDLIQKTERQHDVAHNLQKEFKTYFHCMRALSHSSKSLAITLGQNYEEEWTDSYGFRASLTTQDLLWSDYLETVQTSVMEALNTYIASFPALKAKIAKRGRKMVDYDNSRHNLEVLQAAKKKDDAKIAKAQEDLNESKRIFEELHNELCSELPGFYNSRVTFYADLFQKHFGCENTLHTEIARISQSLTDTADQLSKEYVQFVYTPKRPLSKSPSDKKYLSPFYKPHSEEQHVNGESSPRGGTDSPASSASPAATPTTPSSVARPTDSAAAETAATAASVSASAAAADAEDDSDGADHLYGNQDSIMAAAKVNGDTDKPKEILEEEEELYASAEIAAATFASVTLRDNSAPLDDYATVSLDKNSHLVSDSSHTAPITPDSHTLPEYCTPVPATAVAQSLSKPCPSTLAHEPLSRNTDEDSTSFKNYPGIAPKYQKKEVESLSGNALQSSTGNIDESGQEEDGLKIMEKSIDSCLEITEEQNEKFINEKLNTKASQDKDPSAHLSASSVNSGLFLDSSYQQEIDAALREGTAASEDCLLENRQRALPCSPQTSESDDEEDFEEALLFVDEKPPAPEASQSGFETDPAESLCSVVDPAICGAASSETRPTSNISEFETLSTSDVTQHGNKSFGEPVPSSDMSDLDSFIDASGRTQTDKERPDENVGDGKHACATSDLDTLRGAHSNKEGSIEERVKKTAQVVTTASSLHPQGDCPVKSTEEEAQDRELIVESSQIVEGNTEVAGSGTHVTGWFSDFSRTHASPTGEVYENITFSSQEDLAERDRSQDSLRPSSLSQSLGTSLESCGSIPAEEKSIISALEKAILEETDEVTESKDQSRSSLEVQQSREEDQPDISFGERSISQSSDLMQPTTDLVPKAGPDKSSQTQVPEQQKAQQHDNSYKVTAGEESHGKRADGHKPSEAKGNEENVERKGHKREKSTTSKRQGDNTTEGPDCQNPPTTSSNTSTASKDSERRPPKHRGGARIVEKPPLPPPAKDSLRNLPAYLATPHWLQPGEKELTAENPQESQGSSEKNKKGSLTHRGIKMFKSMLHISSRGKEFGEKTTTAKTARSVDLGSPQEAHQDSRGSSEEPKKRRRSASRNGPSAADGAKGSKRKSSPTSHTHSPTPANKKKEKKSADLPEIGDHKKRSCTLPAASDSMNKAKSHSLPRTYDSSGKEKSEPKPQANAKKEKLQTQPETRDSLRKKKSDGPSVTEDEQNKDPSDTEKKDQETRTKDKKSKTGPKQEDEPKSMKEPQKTLSSSDNRGGVSSQAAGDVKGATKTGSSVPSINQKGGGTSEGVRSSERPAGDHTTGTHRRSGGDQAGGQQSPAALQAFLRVEELKDVSQEDVMKWPQEPSFTKTLAASSVGKSSKEPLATKPVDSGPDMPAPPAENSLQGPSIDSDISQTPNKPNTVSTTADSVITKVSTDSSMIREPNAAQPSQSRTSSKSLNPLAPPFTMPSAPASARPALDPCASIGNLPQLSASVSDPSQVRLTLPYTQVEASAEMSSACGDQQQHFLSLPYTMVTSSQDRASQGEGPGLPAGSSSAITRMSMVTTAVRNSLSGRHPHTTSMQSNPQGNFLREPVSQHPARASFPESVYLQTPYRHIQADFQGAGPQHGGDVTMGTQSMLMSSVQGNLKEGIGSQGLAQKTMMGVCRERDKASGNGAGDVVTQVAPPGETKELILVENPTVIENQKTCSMPQVVHASETSASSKVASKPRAVSSTDLAKAREAWKSAWSNVAGTKSSESTLAENARQPAATSHSPGISLEPGVLLNGAGETPQNNVQAAEDLAAADCVYENIPLRLCGDIHSKLSAEEKTKEDEEKVTEGEEEEAVYINMQGHNVVRKNASYVDMQEVQKTLTCQASAVEDLSASSEAQQEEDATDKTYFAAAEELETVRDDTLKSYQISDGFETVRDDVPPNAEVSDEFEVPTNVVPDSCQVSDESKTLMEGSSTDIQKEECDTYCVASNTVTVSVEIDQQSSNQPEAATFSQEKENSVESATITCTLSVTETQVSQSSNTVITSTSVSQVFQQVLTAGETNTTSQTVDSYSTDPFACDSAISAHSDNTSHIHEELSGSTEVIITACDSGISTSEISHSTTDVNHNVELNQSVSSLVNQLVEDVHSLTEASFSPHVAEPSPAVVDTPELDHDVTASQSFIACHSPEMLLQFSNSLNNQSQEKTQGEDAEALLSSQRESEEVTVTALKDEDAEALLSSQRESEEVTVTALKDEEKTVTEHTGMEEISEKQETREGEMVAPVDIEEKKGVELGVVESTEADQELQSRTAEKQMSLKVKNTEEKDVRSKTEERRDIDKSVQEQSSLEKTVVGQEVREKRAEEQRIMKETAGEQGDEIVKEKKDKEHGIAEDIDSEEKDVTATTSEHEETDTRVASEEGTEKTDKENKDEVLSVVEHGTPKETTEQQDIFENIDDKLDVKKGRENTDVDEHDASKTDLEKADETASKQKSVKNITVELEAEKSIGEDDKIAENADDEEKDVGMLVLEGGDVDKAVQEPGESKKTAEEQEVMNKAVAEQEAEADIFVAQEDSEKMVTGQEGKSGEEVNVTEKWIIGEQSLDEETKARDDLGSTTEKQEDVQEQENFKTFGEERDEGKTSGEQGDAEKNVVKQKNMEEMFLEQRELEKTKREHEVIDCQDDAATYADSSEVVQSQVPSVMDHHEDSSIMDPDTSPLHPQVSLDNFVTDAGELFPSVKDNVELAVSTTTQDFCGVSVGDSKKEGKEISEETMKKDHHMASNKSPESSETEGSQGLFVVMDCITKTVCPTAQNTSSPVGHSVKNVIPLDDTKQEISLETSVREGSHVFSSVMEYAEHTIDAAFKNFYTSSSGQFGDSSVGESGEGCRKDDDGEQEGDGDTLDATSKGDTNASGILLCDEKDKTEEKNEITDSQHQRPDATAPEAEAIPEDVQEEYGNFFKNATEGNTNASATVDTKEKVWGTTREATTWERDASDHEGSEGFEVTSDAEEMTKDVSTGSLEVLHEAGLFCGASAPRQNAMDYFRNDAEMNALSSDSRKESTDAAPVTNNVYEQPQGNGEEDSDDEDDMYQSPPSNKPAYEAPPNTLFRVEATHTYNGEDIDELTFEPGDIIYVVPFDNEEEQDDGWQLGIKEKDGMKGVFPENFTKRI</sequence>
<feature type="region of interest" description="Disordered" evidence="9">
    <location>
        <begin position="810"/>
        <end position="845"/>
    </location>
</feature>
<dbReference type="PROSITE" id="PS50002">
    <property type="entry name" value="SH3"/>
    <property type="match status" value="1"/>
</dbReference>
<feature type="compositionally biased region" description="Polar residues" evidence="9">
    <location>
        <begin position="2913"/>
        <end position="2923"/>
    </location>
</feature>
<feature type="compositionally biased region" description="Basic and acidic residues" evidence="9">
    <location>
        <begin position="2335"/>
        <end position="2356"/>
    </location>
</feature>
<feature type="compositionally biased region" description="Basic and acidic residues" evidence="9">
    <location>
        <begin position="1212"/>
        <end position="1239"/>
    </location>
</feature>
<feature type="compositionally biased region" description="Polar residues" evidence="9">
    <location>
        <begin position="1318"/>
        <end position="1328"/>
    </location>
</feature>
<feature type="compositionally biased region" description="Polar residues" evidence="9">
    <location>
        <begin position="657"/>
        <end position="666"/>
    </location>
</feature>
<dbReference type="SUPFAM" id="SSF50044">
    <property type="entry name" value="SH3-domain"/>
    <property type="match status" value="1"/>
</dbReference>
<evidence type="ECO:0000256" key="1">
    <source>
        <dbReference type="ARBA" id="ARBA00004308"/>
    </source>
</evidence>
<evidence type="ECO:0000256" key="8">
    <source>
        <dbReference type="SAM" id="Coils"/>
    </source>
</evidence>
<accession>A0AAN9AU33</accession>
<feature type="compositionally biased region" description="Basic and acidic residues" evidence="9">
    <location>
        <begin position="1254"/>
        <end position="1271"/>
    </location>
</feature>
<feature type="compositionally biased region" description="Basic and acidic residues" evidence="9">
    <location>
        <begin position="2370"/>
        <end position="2405"/>
    </location>
</feature>
<feature type="region of interest" description="Disordered" evidence="9">
    <location>
        <begin position="2275"/>
        <end position="2294"/>
    </location>
</feature>
<feature type="compositionally biased region" description="Polar residues" evidence="9">
    <location>
        <begin position="3077"/>
        <end position="3087"/>
    </location>
</feature>
<keyword evidence="5 8" id="KW-0175">Coiled coil</keyword>
<feature type="compositionally biased region" description="Polar residues" evidence="9">
    <location>
        <begin position="1475"/>
        <end position="1487"/>
    </location>
</feature>
<dbReference type="InterPro" id="IPR001452">
    <property type="entry name" value="SH3_domain"/>
</dbReference>
<dbReference type="GO" id="GO:0005737">
    <property type="term" value="C:cytoplasm"/>
    <property type="evidence" value="ECO:0007669"/>
    <property type="project" value="UniProtKB-SubCell"/>
</dbReference>
<feature type="compositionally biased region" description="Basic and acidic residues" evidence="9">
    <location>
        <begin position="1118"/>
        <end position="1130"/>
    </location>
</feature>
<dbReference type="Pfam" id="PF14604">
    <property type="entry name" value="SH3_9"/>
    <property type="match status" value="1"/>
</dbReference>
<dbReference type="PROSITE" id="PS51021">
    <property type="entry name" value="BAR"/>
    <property type="match status" value="1"/>
</dbReference>
<feature type="compositionally biased region" description="Basic and acidic residues" evidence="9">
    <location>
        <begin position="2643"/>
        <end position="2668"/>
    </location>
</feature>
<feature type="compositionally biased region" description="Basic and acidic residues" evidence="9">
    <location>
        <begin position="1173"/>
        <end position="1182"/>
    </location>
</feature>
<feature type="compositionally biased region" description="Basic and acidic residues" evidence="9">
    <location>
        <begin position="932"/>
        <end position="968"/>
    </location>
</feature>
<dbReference type="EMBL" id="JBAMIC010000021">
    <property type="protein sequence ID" value="KAK7092559.1"/>
    <property type="molecule type" value="Genomic_DNA"/>
</dbReference>
<feature type="region of interest" description="Disordered" evidence="9">
    <location>
        <begin position="864"/>
        <end position="1503"/>
    </location>
</feature>
<evidence type="ECO:0008006" key="14">
    <source>
        <dbReference type="Google" id="ProtNLM"/>
    </source>
</evidence>
<feature type="compositionally biased region" description="Basic residues" evidence="9">
    <location>
        <begin position="1073"/>
        <end position="1082"/>
    </location>
</feature>
<dbReference type="Pfam" id="PF03114">
    <property type="entry name" value="BAR"/>
    <property type="match status" value="1"/>
</dbReference>
<keyword evidence="13" id="KW-1185">Reference proteome</keyword>
<evidence type="ECO:0000313" key="13">
    <source>
        <dbReference type="Proteomes" id="UP001374579"/>
    </source>
</evidence>
<feature type="compositionally biased region" description="Basic and acidic residues" evidence="9">
    <location>
        <begin position="3000"/>
        <end position="3010"/>
    </location>
</feature>